<reference evidence="1" key="1">
    <citation type="submission" date="2024-09" db="EMBL/GenBank/DDBJ databases">
        <title>Black Yeasts Isolated from many extreme environments.</title>
        <authorList>
            <person name="Coleine C."/>
            <person name="Stajich J.E."/>
            <person name="Selbmann L."/>
        </authorList>
    </citation>
    <scope>NUCLEOTIDE SEQUENCE</scope>
    <source>
        <strain evidence="1">CCFEE 5737</strain>
    </source>
</reference>
<evidence type="ECO:0000313" key="2">
    <source>
        <dbReference type="Proteomes" id="UP001186974"/>
    </source>
</evidence>
<sequence length="234" mass="26446">MQQHQIMMNWLSPTDFAAQHNDIIKTRQADTGDWFLGSNQYTEWVQGQDKDHSTLLCPGMPGAGKTMMTAIAIADVDALDEPEDRGIVRKQVFGKLSDLQTRTDVRLMVTTRFIPAIIQDFKSAPRLEVRASKKDVENYIAGRIPEFPKYVQLLEVKIKEEVSDAVDGMFLLARLYVDSLFNTNTSKDVLDMLAAMRKGSMTPEEAYNDAYEKALDRIQGQLPRKSTLAKRTLA</sequence>
<comment type="caution">
    <text evidence="1">The sequence shown here is derived from an EMBL/GenBank/DDBJ whole genome shotgun (WGS) entry which is preliminary data.</text>
</comment>
<organism evidence="1 2">
    <name type="scientific">Coniosporium uncinatum</name>
    <dbReference type="NCBI Taxonomy" id="93489"/>
    <lineage>
        <taxon>Eukaryota</taxon>
        <taxon>Fungi</taxon>
        <taxon>Dikarya</taxon>
        <taxon>Ascomycota</taxon>
        <taxon>Pezizomycotina</taxon>
        <taxon>Dothideomycetes</taxon>
        <taxon>Dothideomycetes incertae sedis</taxon>
        <taxon>Coniosporium</taxon>
    </lineage>
</organism>
<proteinExistence type="predicted"/>
<name>A0ACC3DXN8_9PEZI</name>
<protein>
    <submittedName>
        <fullName evidence="1">Uncharacterized protein</fullName>
    </submittedName>
</protein>
<accession>A0ACC3DXN8</accession>
<gene>
    <name evidence="1" type="ORF">LTS18_004832</name>
</gene>
<keyword evidence="2" id="KW-1185">Reference proteome</keyword>
<dbReference type="Proteomes" id="UP001186974">
    <property type="component" value="Unassembled WGS sequence"/>
</dbReference>
<dbReference type="EMBL" id="JAWDJW010000114">
    <property type="protein sequence ID" value="KAK3081611.1"/>
    <property type="molecule type" value="Genomic_DNA"/>
</dbReference>
<evidence type="ECO:0000313" key="1">
    <source>
        <dbReference type="EMBL" id="KAK3081611.1"/>
    </source>
</evidence>